<dbReference type="GO" id="GO:0008270">
    <property type="term" value="F:zinc ion binding"/>
    <property type="evidence" value="ECO:0007669"/>
    <property type="project" value="InterPro"/>
</dbReference>
<dbReference type="Gene3D" id="1.10.30.50">
    <property type="match status" value="1"/>
</dbReference>
<evidence type="ECO:0000313" key="3">
    <source>
        <dbReference type="EMBL" id="PRB91895.1"/>
    </source>
</evidence>
<accession>A0A2S9D048</accession>
<dbReference type="EMBL" id="PCPH01000001">
    <property type="protein sequence ID" value="PRB91895.1"/>
    <property type="molecule type" value="Genomic_DNA"/>
</dbReference>
<comment type="caution">
    <text evidence="2">The sequence shown here is derived from an EMBL/GenBank/DDBJ whole genome shotgun (WGS) entry which is preliminary data.</text>
</comment>
<dbReference type="InterPro" id="IPR002711">
    <property type="entry name" value="HNH"/>
</dbReference>
<protein>
    <recommendedName>
        <fullName evidence="1">HNH domain-containing protein</fullName>
    </recommendedName>
</protein>
<gene>
    <name evidence="2" type="ORF">CQ022_07800</name>
    <name evidence="3" type="ORF">CQ033_01470</name>
</gene>
<feature type="domain" description="HNH" evidence="1">
    <location>
        <begin position="55"/>
        <end position="105"/>
    </location>
</feature>
<evidence type="ECO:0000259" key="1">
    <source>
        <dbReference type="Pfam" id="PF01844"/>
    </source>
</evidence>
<dbReference type="RefSeq" id="WP_105680876.1">
    <property type="nucleotide sequence ID" value="NZ_JBBGZD010000001.1"/>
</dbReference>
<dbReference type="GO" id="GO:0003676">
    <property type="term" value="F:nucleic acid binding"/>
    <property type="evidence" value="ECO:0007669"/>
    <property type="project" value="InterPro"/>
</dbReference>
<dbReference type="AlphaFoldDB" id="A0A2S9D048"/>
<dbReference type="Proteomes" id="UP000238534">
    <property type="component" value="Unassembled WGS sequence"/>
</dbReference>
<organism evidence="2 5">
    <name type="scientific">Chryseobacterium culicis</name>
    <dbReference type="NCBI Taxonomy" id="680127"/>
    <lineage>
        <taxon>Bacteria</taxon>
        <taxon>Pseudomonadati</taxon>
        <taxon>Bacteroidota</taxon>
        <taxon>Flavobacteriia</taxon>
        <taxon>Flavobacteriales</taxon>
        <taxon>Weeksellaceae</taxon>
        <taxon>Chryseobacterium group</taxon>
        <taxon>Chryseobacterium</taxon>
    </lineage>
</organism>
<reference evidence="4 5" key="1">
    <citation type="submission" date="2017-09" db="EMBL/GenBank/DDBJ databases">
        <title>Genomic, metabolic, and phenotypic characteristics of bacterial isolates from the natural microbiome of the model nematode Caenorhabditis elegans.</title>
        <authorList>
            <person name="Zimmermann J."/>
            <person name="Obeng N."/>
            <person name="Yang W."/>
            <person name="Obeng O."/>
            <person name="Kissoyan K."/>
            <person name="Pees B."/>
            <person name="Dirksen P."/>
            <person name="Hoppner M."/>
            <person name="Franke A."/>
            <person name="Rosenstiel P."/>
            <person name="Leippe M."/>
            <person name="Dierking K."/>
            <person name="Kaleta C."/>
            <person name="Schulenburg H."/>
        </authorList>
    </citation>
    <scope>NUCLEOTIDE SEQUENCE [LARGE SCALE GENOMIC DNA]</scope>
    <source>
        <strain evidence="2 5">MYb25</strain>
        <strain evidence="3 4">MYb44</strain>
    </source>
</reference>
<evidence type="ECO:0000313" key="5">
    <source>
        <dbReference type="Proteomes" id="UP000238534"/>
    </source>
</evidence>
<dbReference type="OrthoDB" id="5918473at2"/>
<dbReference type="Pfam" id="PF01844">
    <property type="entry name" value="HNH"/>
    <property type="match status" value="1"/>
</dbReference>
<dbReference type="EMBL" id="PCPP01000001">
    <property type="protein sequence ID" value="PRB86142.1"/>
    <property type="molecule type" value="Genomic_DNA"/>
</dbReference>
<name>A0A2S9D048_CHRCI</name>
<dbReference type="GO" id="GO:0004519">
    <property type="term" value="F:endonuclease activity"/>
    <property type="evidence" value="ECO:0007669"/>
    <property type="project" value="InterPro"/>
</dbReference>
<evidence type="ECO:0000313" key="2">
    <source>
        <dbReference type="EMBL" id="PRB86142.1"/>
    </source>
</evidence>
<evidence type="ECO:0000313" key="4">
    <source>
        <dbReference type="Proteomes" id="UP000238325"/>
    </source>
</evidence>
<dbReference type="Proteomes" id="UP000238325">
    <property type="component" value="Unassembled WGS sequence"/>
</dbReference>
<keyword evidence="4" id="KW-1185">Reference proteome</keyword>
<proteinExistence type="predicted"/>
<sequence>MADINNPIVYTHEIKMRVLDFLARPDLKSSDWGEDEIQDIRKIIRNYYRNLTKKCFYCRNEISLRSVKNCHVEHIIPKSKYLNFMFEPKNLCVICSDCNEIKNNKEVAGTLEEVVKGKRTLILYPRSSDRFLVVHPHFDNYEEHIRKIGDIYIDLSPKGSYTMHICELNRKLHKYGMGSIALARSELFDLFNEIMNSNNYTHEMMLMNKLKEYFIRTS</sequence>